<protein>
    <submittedName>
        <fullName evidence="1">Uncharacterized protein</fullName>
    </submittedName>
</protein>
<keyword evidence="2" id="KW-1185">Reference proteome</keyword>
<evidence type="ECO:0000313" key="1">
    <source>
        <dbReference type="EMBL" id="CAA2996327.1"/>
    </source>
</evidence>
<organism evidence="1 2">
    <name type="scientific">Olea europaea subsp. europaea</name>
    <dbReference type="NCBI Taxonomy" id="158383"/>
    <lineage>
        <taxon>Eukaryota</taxon>
        <taxon>Viridiplantae</taxon>
        <taxon>Streptophyta</taxon>
        <taxon>Embryophyta</taxon>
        <taxon>Tracheophyta</taxon>
        <taxon>Spermatophyta</taxon>
        <taxon>Magnoliopsida</taxon>
        <taxon>eudicotyledons</taxon>
        <taxon>Gunneridae</taxon>
        <taxon>Pentapetalae</taxon>
        <taxon>asterids</taxon>
        <taxon>lamiids</taxon>
        <taxon>Lamiales</taxon>
        <taxon>Oleaceae</taxon>
        <taxon>Oleeae</taxon>
        <taxon>Olea</taxon>
    </lineage>
</organism>
<evidence type="ECO:0000313" key="2">
    <source>
        <dbReference type="Proteomes" id="UP000594638"/>
    </source>
</evidence>
<reference evidence="1 2" key="1">
    <citation type="submission" date="2019-12" db="EMBL/GenBank/DDBJ databases">
        <authorList>
            <person name="Alioto T."/>
            <person name="Alioto T."/>
            <person name="Gomez Garrido J."/>
        </authorList>
    </citation>
    <scope>NUCLEOTIDE SEQUENCE [LARGE SCALE GENOMIC DNA]</scope>
</reference>
<accession>A0A8S0SUE4</accession>
<dbReference type="Proteomes" id="UP000594638">
    <property type="component" value="Unassembled WGS sequence"/>
</dbReference>
<comment type="caution">
    <text evidence="1">The sequence shown here is derived from an EMBL/GenBank/DDBJ whole genome shotgun (WGS) entry which is preliminary data.</text>
</comment>
<dbReference type="Gramene" id="OE9A118073T1">
    <property type="protein sequence ID" value="OE9A118073C1"/>
    <property type="gene ID" value="OE9A118073"/>
</dbReference>
<sequence length="74" mass="8715">MKFLWKMSHTLRVAKCPSPTAEPLWPPVTGEDEESNVALMCHYTCNDQLYYCRRIIFWKLLASNMNKNAMFTQN</sequence>
<dbReference type="AlphaFoldDB" id="A0A8S0SUE4"/>
<dbReference type="EMBL" id="CACTIH010005523">
    <property type="protein sequence ID" value="CAA2996327.1"/>
    <property type="molecule type" value="Genomic_DNA"/>
</dbReference>
<proteinExistence type="predicted"/>
<name>A0A8S0SUE4_OLEEU</name>
<gene>
    <name evidence="1" type="ORF">OLEA9_A118073</name>
</gene>